<dbReference type="InterPro" id="IPR001138">
    <property type="entry name" value="Zn2Cys6_DnaBD"/>
</dbReference>
<keyword evidence="3" id="KW-0539">Nucleus</keyword>
<dbReference type="InterPro" id="IPR007219">
    <property type="entry name" value="XnlR_reg_dom"/>
</dbReference>
<dbReference type="OrthoDB" id="424974at2759"/>
<dbReference type="Gene3D" id="4.10.240.10">
    <property type="entry name" value="Zn(2)-C6 fungal-type DNA-binding domain"/>
    <property type="match status" value="1"/>
</dbReference>
<dbReference type="GO" id="GO:0008270">
    <property type="term" value="F:zinc ion binding"/>
    <property type="evidence" value="ECO:0007669"/>
    <property type="project" value="InterPro"/>
</dbReference>
<dbReference type="SMART" id="SM00906">
    <property type="entry name" value="Fungal_trans"/>
    <property type="match status" value="1"/>
</dbReference>
<dbReference type="GO" id="GO:0006351">
    <property type="term" value="P:DNA-templated transcription"/>
    <property type="evidence" value="ECO:0007669"/>
    <property type="project" value="InterPro"/>
</dbReference>
<protein>
    <recommendedName>
        <fullName evidence="5">Zn(2)-C6 fungal-type domain-containing protein</fullName>
    </recommendedName>
</protein>
<dbReference type="GO" id="GO:0003677">
    <property type="term" value="F:DNA binding"/>
    <property type="evidence" value="ECO:0007669"/>
    <property type="project" value="InterPro"/>
</dbReference>
<dbReference type="Pfam" id="PF00172">
    <property type="entry name" value="Zn_clus"/>
    <property type="match status" value="1"/>
</dbReference>
<comment type="subcellular location">
    <subcellularLocation>
        <location evidence="1">Nucleus</location>
    </subcellularLocation>
</comment>
<dbReference type="PANTHER" id="PTHR31001">
    <property type="entry name" value="UNCHARACTERIZED TRANSCRIPTIONAL REGULATORY PROTEIN"/>
    <property type="match status" value="1"/>
</dbReference>
<accession>A0A4Y7SJ39</accession>
<organism evidence="6 7">
    <name type="scientific">Coprinellus micaceus</name>
    <name type="common">Glistening ink-cap mushroom</name>
    <name type="synonym">Coprinus micaceus</name>
    <dbReference type="NCBI Taxonomy" id="71717"/>
    <lineage>
        <taxon>Eukaryota</taxon>
        <taxon>Fungi</taxon>
        <taxon>Dikarya</taxon>
        <taxon>Basidiomycota</taxon>
        <taxon>Agaricomycotina</taxon>
        <taxon>Agaricomycetes</taxon>
        <taxon>Agaricomycetidae</taxon>
        <taxon>Agaricales</taxon>
        <taxon>Agaricineae</taxon>
        <taxon>Psathyrellaceae</taxon>
        <taxon>Coprinellus</taxon>
    </lineage>
</organism>
<evidence type="ECO:0000256" key="2">
    <source>
        <dbReference type="ARBA" id="ARBA00022723"/>
    </source>
</evidence>
<evidence type="ECO:0000256" key="3">
    <source>
        <dbReference type="ARBA" id="ARBA00023242"/>
    </source>
</evidence>
<name>A0A4Y7SJ39_COPMI</name>
<keyword evidence="7" id="KW-1185">Reference proteome</keyword>
<dbReference type="InterPro" id="IPR050613">
    <property type="entry name" value="Sec_Metabolite_Reg"/>
</dbReference>
<comment type="caution">
    <text evidence="6">The sequence shown here is derived from an EMBL/GenBank/DDBJ whole genome shotgun (WGS) entry which is preliminary data.</text>
</comment>
<dbReference type="PROSITE" id="PS50048">
    <property type="entry name" value="ZN2_CY6_FUNGAL_2"/>
    <property type="match status" value="1"/>
</dbReference>
<evidence type="ECO:0000259" key="5">
    <source>
        <dbReference type="PROSITE" id="PS50048"/>
    </source>
</evidence>
<dbReference type="STRING" id="71717.A0A4Y7SJ39"/>
<dbReference type="SMART" id="SM00066">
    <property type="entry name" value="GAL4"/>
    <property type="match status" value="1"/>
</dbReference>
<feature type="region of interest" description="Disordered" evidence="4">
    <location>
        <begin position="117"/>
        <end position="137"/>
    </location>
</feature>
<dbReference type="CDD" id="cd12148">
    <property type="entry name" value="fungal_TF_MHR"/>
    <property type="match status" value="1"/>
</dbReference>
<sequence length="524" mass="59013">MAPNGPYETSQLVSRQKRRGVALSCAECRRLKLKCSRQFPCSNCVKKGCAAICPDGSLTTGKGNRFVLANTETLHEKINELANRVRSLEDALGQSHSLNSTDIHPLLSEDLLQIKRPLERERVDPNPSKEEPSSSGEAIDALGSLSISQSGRSTFFGTTANSWIEEGSDEEDPTAPRFSLHTFPKTFLGWDTASPLPAKRTSTLYFRHAAWMYHPISERDFEAIFQSIYNANDEVQGPLPGCTLSVFFMVLAIGELLDLDLPPHSQEAMQHYQVARAAISLDSVLEEQTVTGIQALLLMCHFMFLSDMGRPRWVMMGIVVKMAQSIGLHRDSGKWKLDPEETQKRRELFYEILTYDMWQSLTFGRPPSLATAHIDSRLPNETTISPTGEVEMSFAAWKHKFSAECLSVVHDQAFGSRTPAYTTIQELDKKIGVEVEQPTIELTMQRYTAFAIREMTLFYMHRGFFAQALEDSSTDPMGSKYAPSVLAAHRSAMTFVALVESLFKQHPQLTERMWFLFTHVFHVR</sequence>
<feature type="compositionally biased region" description="Basic and acidic residues" evidence="4">
    <location>
        <begin position="117"/>
        <end position="132"/>
    </location>
</feature>
<dbReference type="EMBL" id="QPFP01000102">
    <property type="protein sequence ID" value="TEB21845.1"/>
    <property type="molecule type" value="Genomic_DNA"/>
</dbReference>
<evidence type="ECO:0000256" key="4">
    <source>
        <dbReference type="SAM" id="MobiDB-lite"/>
    </source>
</evidence>
<dbReference type="GO" id="GO:0000981">
    <property type="term" value="F:DNA-binding transcription factor activity, RNA polymerase II-specific"/>
    <property type="evidence" value="ECO:0007669"/>
    <property type="project" value="InterPro"/>
</dbReference>
<dbReference type="GO" id="GO:0005634">
    <property type="term" value="C:nucleus"/>
    <property type="evidence" value="ECO:0007669"/>
    <property type="project" value="UniProtKB-SubCell"/>
</dbReference>
<evidence type="ECO:0000313" key="7">
    <source>
        <dbReference type="Proteomes" id="UP000298030"/>
    </source>
</evidence>
<keyword evidence="2" id="KW-0479">Metal-binding</keyword>
<feature type="domain" description="Zn(2)-C6 fungal-type" evidence="5">
    <location>
        <begin position="24"/>
        <end position="53"/>
    </location>
</feature>
<dbReference type="Proteomes" id="UP000298030">
    <property type="component" value="Unassembled WGS sequence"/>
</dbReference>
<dbReference type="Pfam" id="PF04082">
    <property type="entry name" value="Fungal_trans"/>
    <property type="match status" value="1"/>
</dbReference>
<reference evidence="6 7" key="1">
    <citation type="journal article" date="2019" name="Nat. Ecol. Evol.">
        <title>Megaphylogeny resolves global patterns of mushroom evolution.</title>
        <authorList>
            <person name="Varga T."/>
            <person name="Krizsan K."/>
            <person name="Foldi C."/>
            <person name="Dima B."/>
            <person name="Sanchez-Garcia M."/>
            <person name="Sanchez-Ramirez S."/>
            <person name="Szollosi G.J."/>
            <person name="Szarkandi J.G."/>
            <person name="Papp V."/>
            <person name="Albert L."/>
            <person name="Andreopoulos W."/>
            <person name="Angelini C."/>
            <person name="Antonin V."/>
            <person name="Barry K.W."/>
            <person name="Bougher N.L."/>
            <person name="Buchanan P."/>
            <person name="Buyck B."/>
            <person name="Bense V."/>
            <person name="Catcheside P."/>
            <person name="Chovatia M."/>
            <person name="Cooper J."/>
            <person name="Damon W."/>
            <person name="Desjardin D."/>
            <person name="Finy P."/>
            <person name="Geml J."/>
            <person name="Haridas S."/>
            <person name="Hughes K."/>
            <person name="Justo A."/>
            <person name="Karasinski D."/>
            <person name="Kautmanova I."/>
            <person name="Kiss B."/>
            <person name="Kocsube S."/>
            <person name="Kotiranta H."/>
            <person name="LaButti K.M."/>
            <person name="Lechner B.E."/>
            <person name="Liimatainen K."/>
            <person name="Lipzen A."/>
            <person name="Lukacs Z."/>
            <person name="Mihaltcheva S."/>
            <person name="Morgado L.N."/>
            <person name="Niskanen T."/>
            <person name="Noordeloos M.E."/>
            <person name="Ohm R.A."/>
            <person name="Ortiz-Santana B."/>
            <person name="Ovrebo C."/>
            <person name="Racz N."/>
            <person name="Riley R."/>
            <person name="Savchenko A."/>
            <person name="Shiryaev A."/>
            <person name="Soop K."/>
            <person name="Spirin V."/>
            <person name="Szebenyi C."/>
            <person name="Tomsovsky M."/>
            <person name="Tulloss R.E."/>
            <person name="Uehling J."/>
            <person name="Grigoriev I.V."/>
            <person name="Vagvolgyi C."/>
            <person name="Papp T."/>
            <person name="Martin F.M."/>
            <person name="Miettinen O."/>
            <person name="Hibbett D.S."/>
            <person name="Nagy L.G."/>
        </authorList>
    </citation>
    <scope>NUCLEOTIDE SEQUENCE [LARGE SCALE GENOMIC DNA]</scope>
    <source>
        <strain evidence="6 7">FP101781</strain>
    </source>
</reference>
<gene>
    <name evidence="6" type="ORF">FA13DRAFT_1819353</name>
</gene>
<dbReference type="SUPFAM" id="SSF57701">
    <property type="entry name" value="Zn2/Cys6 DNA-binding domain"/>
    <property type="match status" value="1"/>
</dbReference>
<dbReference type="InterPro" id="IPR036864">
    <property type="entry name" value="Zn2-C6_fun-type_DNA-bd_sf"/>
</dbReference>
<evidence type="ECO:0000313" key="6">
    <source>
        <dbReference type="EMBL" id="TEB21845.1"/>
    </source>
</evidence>
<evidence type="ECO:0000256" key="1">
    <source>
        <dbReference type="ARBA" id="ARBA00004123"/>
    </source>
</evidence>
<dbReference type="PANTHER" id="PTHR31001:SF56">
    <property type="entry name" value="ZN(2)-C6 FUNGAL-TYPE DOMAIN-CONTAINING PROTEIN"/>
    <property type="match status" value="1"/>
</dbReference>
<dbReference type="PROSITE" id="PS00463">
    <property type="entry name" value="ZN2_CY6_FUNGAL_1"/>
    <property type="match status" value="1"/>
</dbReference>
<dbReference type="CDD" id="cd00067">
    <property type="entry name" value="GAL4"/>
    <property type="match status" value="1"/>
</dbReference>
<dbReference type="AlphaFoldDB" id="A0A4Y7SJ39"/>
<proteinExistence type="predicted"/>